<dbReference type="InterPro" id="IPR003439">
    <property type="entry name" value="ABC_transporter-like_ATP-bd"/>
</dbReference>
<dbReference type="InterPro" id="IPR051782">
    <property type="entry name" value="ABC_Transporter_VariousFunc"/>
</dbReference>
<keyword evidence="6" id="KW-1185">Reference proteome</keyword>
<keyword evidence="3" id="KW-0067">ATP-binding</keyword>
<comment type="caution">
    <text evidence="5">The sequence shown here is derived from an EMBL/GenBank/DDBJ whole genome shotgun (WGS) entry which is preliminary data.</text>
</comment>
<evidence type="ECO:0000256" key="1">
    <source>
        <dbReference type="ARBA" id="ARBA00022448"/>
    </source>
</evidence>
<evidence type="ECO:0000256" key="3">
    <source>
        <dbReference type="ARBA" id="ARBA00022840"/>
    </source>
</evidence>
<dbReference type="EMBL" id="AGXA01000017">
    <property type="protein sequence ID" value="EKU93670.1"/>
    <property type="molecule type" value="Genomic_DNA"/>
</dbReference>
<dbReference type="GO" id="GO:0016887">
    <property type="term" value="F:ATP hydrolysis activity"/>
    <property type="evidence" value="ECO:0007669"/>
    <property type="project" value="InterPro"/>
</dbReference>
<dbReference type="SMART" id="SM00382">
    <property type="entry name" value="AAA"/>
    <property type="match status" value="1"/>
</dbReference>
<gene>
    <name evidence="5" type="ORF">HMPREF9698_00787</name>
</gene>
<dbReference type="AlphaFoldDB" id="K9EWQ3"/>
<sequence>MALKVEGLSKQYPKSDHFALQDVSFSIEDGEIVGLVGRNGSGKTTLLKILTKALRPSQGKIYYQGQDLWSHANQLKDLGVLIRPVFYDHLTVLENLKFYLTIHQAEAYQDNIEPVLKLVDLWDNRQDKPSTFSFGMEQRLSLAISLLTEPNFLVLDEPFVGLDPDGVRLLIQILKKASQVRQTTMIISSHQLAELEAICQRFLFIEQGRLDEKAAKIQGTYIVFLNHSIKLTDLFDSQLLDYLTYTEEGKILRINQTIDLGDLNKVLFVLAKNNLIQSFSRGSSLNQYFERGEDHD</sequence>
<dbReference type="OrthoDB" id="9804819at2"/>
<dbReference type="Gene3D" id="3.40.50.300">
    <property type="entry name" value="P-loop containing nucleotide triphosphate hydrolases"/>
    <property type="match status" value="1"/>
</dbReference>
<dbReference type="HOGENOM" id="CLU_000604_1_2_9"/>
<dbReference type="Pfam" id="PF00005">
    <property type="entry name" value="ABC_tran"/>
    <property type="match status" value="1"/>
</dbReference>
<dbReference type="Proteomes" id="UP000009875">
    <property type="component" value="Unassembled WGS sequence"/>
</dbReference>
<evidence type="ECO:0000259" key="4">
    <source>
        <dbReference type="PROSITE" id="PS50893"/>
    </source>
</evidence>
<dbReference type="STRING" id="883081.HMPREF9698_00787"/>
<dbReference type="eggNOG" id="COG1131">
    <property type="taxonomic scope" value="Bacteria"/>
</dbReference>
<name>K9EWQ3_9LACT</name>
<evidence type="ECO:0000256" key="2">
    <source>
        <dbReference type="ARBA" id="ARBA00022741"/>
    </source>
</evidence>
<keyword evidence="1" id="KW-0813">Transport</keyword>
<organism evidence="5 6">
    <name type="scientific">Alloiococcus otitis ATCC 51267</name>
    <dbReference type="NCBI Taxonomy" id="883081"/>
    <lineage>
        <taxon>Bacteria</taxon>
        <taxon>Bacillati</taxon>
        <taxon>Bacillota</taxon>
        <taxon>Bacilli</taxon>
        <taxon>Lactobacillales</taxon>
        <taxon>Carnobacteriaceae</taxon>
        <taxon>Alloiococcus</taxon>
    </lineage>
</organism>
<evidence type="ECO:0000313" key="5">
    <source>
        <dbReference type="EMBL" id="EKU93670.1"/>
    </source>
</evidence>
<dbReference type="SUPFAM" id="SSF52540">
    <property type="entry name" value="P-loop containing nucleoside triphosphate hydrolases"/>
    <property type="match status" value="1"/>
</dbReference>
<proteinExistence type="predicted"/>
<feature type="domain" description="ABC transporter" evidence="4">
    <location>
        <begin position="3"/>
        <end position="232"/>
    </location>
</feature>
<dbReference type="InterPro" id="IPR003593">
    <property type="entry name" value="AAA+_ATPase"/>
</dbReference>
<protein>
    <recommendedName>
        <fullName evidence="4">ABC transporter domain-containing protein</fullName>
    </recommendedName>
</protein>
<evidence type="ECO:0000313" key="6">
    <source>
        <dbReference type="Proteomes" id="UP000009875"/>
    </source>
</evidence>
<dbReference type="PANTHER" id="PTHR42939:SF1">
    <property type="entry name" value="ABC TRANSPORTER ATP-BINDING PROTEIN ALBC-RELATED"/>
    <property type="match status" value="1"/>
</dbReference>
<reference evidence="5 6" key="1">
    <citation type="submission" date="2012-09" db="EMBL/GenBank/DDBJ databases">
        <title>The Genome Sequence of Alloiococcus otitis ATCC 51267.</title>
        <authorList>
            <consortium name="The Broad Institute Genome Sequencing Platform"/>
            <person name="Earl A."/>
            <person name="Ward D."/>
            <person name="Feldgarden M."/>
            <person name="Gevers D."/>
            <person name="Huys G."/>
            <person name="Walker B."/>
            <person name="Young S.K."/>
            <person name="Zeng Q."/>
            <person name="Gargeya S."/>
            <person name="Fitzgerald M."/>
            <person name="Haas B."/>
            <person name="Abouelleil A."/>
            <person name="Alvarado L."/>
            <person name="Arachchi H.M."/>
            <person name="Berlin A.M."/>
            <person name="Chapman S.B."/>
            <person name="Goldberg J."/>
            <person name="Griggs A."/>
            <person name="Gujja S."/>
            <person name="Hansen M."/>
            <person name="Howarth C."/>
            <person name="Imamovic A."/>
            <person name="Larimer J."/>
            <person name="McCowen C."/>
            <person name="Montmayeur A."/>
            <person name="Murphy C."/>
            <person name="Neiman D."/>
            <person name="Pearson M."/>
            <person name="Priest M."/>
            <person name="Roberts A."/>
            <person name="Saif S."/>
            <person name="Shea T."/>
            <person name="Sisk P."/>
            <person name="Sykes S."/>
            <person name="Wortman J."/>
            <person name="Nusbaum C."/>
            <person name="Birren B."/>
        </authorList>
    </citation>
    <scope>NUCLEOTIDE SEQUENCE [LARGE SCALE GENOMIC DNA]</scope>
    <source>
        <strain evidence="5 6">ATCC 51267</strain>
    </source>
</reference>
<accession>K9EWQ3</accession>
<dbReference type="CDD" id="cd03230">
    <property type="entry name" value="ABC_DR_subfamily_A"/>
    <property type="match status" value="1"/>
</dbReference>
<dbReference type="InterPro" id="IPR027417">
    <property type="entry name" value="P-loop_NTPase"/>
</dbReference>
<dbReference type="PANTHER" id="PTHR42939">
    <property type="entry name" value="ABC TRANSPORTER ATP-BINDING PROTEIN ALBC-RELATED"/>
    <property type="match status" value="1"/>
</dbReference>
<dbReference type="PROSITE" id="PS50893">
    <property type="entry name" value="ABC_TRANSPORTER_2"/>
    <property type="match status" value="1"/>
</dbReference>
<dbReference type="GO" id="GO:0005524">
    <property type="term" value="F:ATP binding"/>
    <property type="evidence" value="ECO:0007669"/>
    <property type="project" value="UniProtKB-KW"/>
</dbReference>
<dbReference type="RefSeq" id="WP_003777584.1">
    <property type="nucleotide sequence ID" value="NZ_JH992958.1"/>
</dbReference>
<keyword evidence="2" id="KW-0547">Nucleotide-binding</keyword>